<keyword evidence="1" id="KW-0472">Membrane</keyword>
<dbReference type="Proteomes" id="UP000264179">
    <property type="component" value="Unassembled WGS sequence"/>
</dbReference>
<comment type="caution">
    <text evidence="4">The sequence shown here is derived from an EMBL/GenBank/DDBJ whole genome shotgun (WGS) entry which is preliminary data.</text>
</comment>
<keyword evidence="4" id="KW-0808">Transferase</keyword>
<organism evidence="4 5">
    <name type="scientific">Thalassospira lucentensis</name>
    <dbReference type="NCBI Taxonomy" id="168935"/>
    <lineage>
        <taxon>Bacteria</taxon>
        <taxon>Pseudomonadati</taxon>
        <taxon>Pseudomonadota</taxon>
        <taxon>Alphaproteobacteria</taxon>
        <taxon>Rhodospirillales</taxon>
        <taxon>Thalassospiraceae</taxon>
        <taxon>Thalassospira</taxon>
    </lineage>
</organism>
<evidence type="ECO:0000259" key="3">
    <source>
        <dbReference type="Pfam" id="PF13756"/>
    </source>
</evidence>
<feature type="domain" description="Stimulus-sensing" evidence="3">
    <location>
        <begin position="67"/>
        <end position="148"/>
    </location>
</feature>
<keyword evidence="1" id="KW-1133">Transmembrane helix</keyword>
<dbReference type="EMBL" id="DPOP01000166">
    <property type="protein sequence ID" value="HCW69794.1"/>
    <property type="molecule type" value="Genomic_DNA"/>
</dbReference>
<protein>
    <submittedName>
        <fullName evidence="4">Histidine kinase</fullName>
    </submittedName>
</protein>
<dbReference type="InterPro" id="IPR025919">
    <property type="entry name" value="Stimulus_sens_dom"/>
</dbReference>
<name>A0A3D5NFF2_9PROT</name>
<keyword evidence="1" id="KW-0812">Transmembrane</keyword>
<evidence type="ECO:0000313" key="4">
    <source>
        <dbReference type="EMBL" id="HCW69794.1"/>
    </source>
</evidence>
<feature type="transmembrane region" description="Helical" evidence="1">
    <location>
        <begin position="6"/>
        <end position="24"/>
    </location>
</feature>
<feature type="non-terminal residue" evidence="4">
    <location>
        <position position="149"/>
    </location>
</feature>
<dbReference type="Pfam" id="PF13756">
    <property type="entry name" value="Stimulus_sens_1"/>
    <property type="match status" value="1"/>
</dbReference>
<reference evidence="4 5" key="1">
    <citation type="journal article" date="2018" name="Nat. Biotechnol.">
        <title>A standardized bacterial taxonomy based on genome phylogeny substantially revises the tree of life.</title>
        <authorList>
            <person name="Parks D.H."/>
            <person name="Chuvochina M."/>
            <person name="Waite D.W."/>
            <person name="Rinke C."/>
            <person name="Skarshewski A."/>
            <person name="Chaumeil P.A."/>
            <person name="Hugenholtz P."/>
        </authorList>
    </citation>
    <scope>NUCLEOTIDE SEQUENCE [LARGE SCALE GENOMIC DNA]</scope>
    <source>
        <strain evidence="4">UBA9881</strain>
    </source>
</reference>
<dbReference type="Pfam" id="PF13755">
    <property type="entry name" value="Sensor_TM1"/>
    <property type="match status" value="1"/>
</dbReference>
<evidence type="ECO:0000256" key="1">
    <source>
        <dbReference type="SAM" id="Phobius"/>
    </source>
</evidence>
<feature type="domain" description="Sensor N-terminal transmembrane" evidence="2">
    <location>
        <begin position="2"/>
        <end position="52"/>
    </location>
</feature>
<evidence type="ECO:0000313" key="5">
    <source>
        <dbReference type="Proteomes" id="UP000264179"/>
    </source>
</evidence>
<keyword evidence="4" id="KW-0418">Kinase</keyword>
<dbReference type="GO" id="GO:0016301">
    <property type="term" value="F:kinase activity"/>
    <property type="evidence" value="ECO:0007669"/>
    <property type="project" value="UniProtKB-KW"/>
</dbReference>
<dbReference type="InterPro" id="IPR025908">
    <property type="entry name" value="Sensor_TM1"/>
</dbReference>
<dbReference type="AlphaFoldDB" id="A0A3D5NFF2"/>
<evidence type="ECO:0000259" key="2">
    <source>
        <dbReference type="Pfam" id="PF13755"/>
    </source>
</evidence>
<gene>
    <name evidence="4" type="ORF">DHR80_21830</name>
</gene>
<accession>A0A3D5NFF2</accession>
<sequence length="149" mass="16144">MTWRILAVNALALFVLVAGILYLGRYKQELIHSELEAMAVQAEMYAAALSTSAVSSGDDATNQVKLEVAREMVRRLVGITGARTRLFAVNGNLIADSRNIKSFGAGTIQAEELPAPGDDDFFAEVMRNLTDGLLALFEGDQPLPLYVDP</sequence>
<proteinExistence type="predicted"/>